<sequence>MTRLTIAEAETLVRDALRAAGWPADAPLVSLKPPKATRPSCVFRLDSPTRPAVLKVWSPAMSAKAARQVARQDAVARGLGDGAFRAPAILFFDPDRHVVAMALVAGRDAGALWQDSGDLAHLRRAGSWVAALHGLSAEQVAFRPAGLLNWLDRLQAELVEGGRPIPDAESFREAAAGVQALASTVRKAPARRAITHRDLNLSNMIIGDMVWGLDFENDRPDDAARDIAHLALDAMARAPQAIAPRAVLAALRDGYGDSGTAPEVTLFLQRCFCLGVWANTKLQPSRVNQARLDAARWLLKQDEPLI</sequence>
<name>A0ABS6N9K4_9RHOB</name>
<dbReference type="Proteomes" id="UP001166293">
    <property type="component" value="Unassembled WGS sequence"/>
</dbReference>
<dbReference type="Pfam" id="PF01636">
    <property type="entry name" value="APH"/>
    <property type="match status" value="1"/>
</dbReference>
<proteinExistence type="predicted"/>
<dbReference type="InterPro" id="IPR002575">
    <property type="entry name" value="Aminoglycoside_PTrfase"/>
</dbReference>
<evidence type="ECO:0000259" key="1">
    <source>
        <dbReference type="Pfam" id="PF01636"/>
    </source>
</evidence>
<dbReference type="RefSeq" id="WP_217779002.1">
    <property type="nucleotide sequence ID" value="NZ_JAHRWL010000002.1"/>
</dbReference>
<gene>
    <name evidence="2" type="ORF">KUH32_12955</name>
</gene>
<comment type="caution">
    <text evidence="2">The sequence shown here is derived from an EMBL/GenBank/DDBJ whole genome shotgun (WGS) entry which is preliminary data.</text>
</comment>
<keyword evidence="3" id="KW-1185">Reference proteome</keyword>
<protein>
    <submittedName>
        <fullName evidence="2">Aminoglycoside phosphotransferase family protein</fullName>
    </submittedName>
</protein>
<feature type="domain" description="Aminoglycoside phosphotransferase" evidence="1">
    <location>
        <begin position="42"/>
        <end position="251"/>
    </location>
</feature>
<accession>A0ABS6N9K4</accession>
<dbReference type="EMBL" id="JAHRWL010000002">
    <property type="protein sequence ID" value="MBV2360689.1"/>
    <property type="molecule type" value="Genomic_DNA"/>
</dbReference>
<evidence type="ECO:0000313" key="3">
    <source>
        <dbReference type="Proteomes" id="UP001166293"/>
    </source>
</evidence>
<reference evidence="2" key="1">
    <citation type="submission" date="2021-06" db="EMBL/GenBank/DDBJ databases">
        <title>Thalassococcus sp. CAU 1522 isolated from sea sand, Republic of Korea.</title>
        <authorList>
            <person name="Kim W."/>
        </authorList>
    </citation>
    <scope>NUCLEOTIDE SEQUENCE</scope>
    <source>
        <strain evidence="2">CAU 1522</strain>
    </source>
</reference>
<organism evidence="2 3">
    <name type="scientific">Thalassococcus arenae</name>
    <dbReference type="NCBI Taxonomy" id="2851652"/>
    <lineage>
        <taxon>Bacteria</taxon>
        <taxon>Pseudomonadati</taxon>
        <taxon>Pseudomonadota</taxon>
        <taxon>Alphaproteobacteria</taxon>
        <taxon>Rhodobacterales</taxon>
        <taxon>Roseobacteraceae</taxon>
        <taxon>Thalassococcus</taxon>
    </lineage>
</organism>
<evidence type="ECO:0000313" key="2">
    <source>
        <dbReference type="EMBL" id="MBV2360689.1"/>
    </source>
</evidence>